<dbReference type="Gene3D" id="3.40.50.620">
    <property type="entry name" value="HUPs"/>
    <property type="match status" value="1"/>
</dbReference>
<comment type="caution">
    <text evidence="3">The sequence shown here is derived from an EMBL/GenBank/DDBJ whole genome shotgun (WGS) entry which is preliminary data.</text>
</comment>
<accession>A0A2A2H3U5</accession>
<proteinExistence type="inferred from homology"/>
<dbReference type="PRINTS" id="PR01438">
    <property type="entry name" value="UNVRSLSTRESS"/>
</dbReference>
<dbReference type="CDD" id="cd00293">
    <property type="entry name" value="USP-like"/>
    <property type="match status" value="1"/>
</dbReference>
<dbReference type="InterPro" id="IPR014729">
    <property type="entry name" value="Rossmann-like_a/b/a_fold"/>
</dbReference>
<dbReference type="SUPFAM" id="SSF52402">
    <property type="entry name" value="Adenine nucleotide alpha hydrolases-like"/>
    <property type="match status" value="1"/>
</dbReference>
<dbReference type="Proteomes" id="UP000217784">
    <property type="component" value="Unassembled WGS sequence"/>
</dbReference>
<comment type="similarity">
    <text evidence="1">Belongs to the universal stress protein A family.</text>
</comment>
<evidence type="ECO:0000259" key="2">
    <source>
        <dbReference type="Pfam" id="PF00582"/>
    </source>
</evidence>
<dbReference type="PANTHER" id="PTHR46268:SF6">
    <property type="entry name" value="UNIVERSAL STRESS PROTEIN UP12"/>
    <property type="match status" value="1"/>
</dbReference>
<dbReference type="InterPro" id="IPR006015">
    <property type="entry name" value="Universal_stress_UspA"/>
</dbReference>
<sequence>MFKTILVPTDGSEYAGRAEDIAISMANKYNARIVGVYVIDEKLIYPYDVLEDEGKIILKKLSEKAKKEDVVVDEILVFGDPRKDIPTITQRMEADIVVIGTHGKKGLEKLILGSVAESILKSVEAPVMLVK</sequence>
<feature type="domain" description="UspA" evidence="2">
    <location>
        <begin position="1"/>
        <end position="131"/>
    </location>
</feature>
<reference evidence="3 4" key="1">
    <citation type="journal article" date="2017" name="BMC Genomics">
        <title>Genomic analysis of methanogenic archaea reveals a shift towards energy conservation.</title>
        <authorList>
            <person name="Gilmore S.P."/>
            <person name="Henske J.K."/>
            <person name="Sexton J.A."/>
            <person name="Solomon K.V."/>
            <person name="Seppala S."/>
            <person name="Yoo J.I."/>
            <person name="Huyett L.M."/>
            <person name="Pressman A."/>
            <person name="Cogan J.Z."/>
            <person name="Kivenson V."/>
            <person name="Peng X."/>
            <person name="Tan Y."/>
            <person name="Valentine D.L."/>
            <person name="O'Malley M.A."/>
        </authorList>
    </citation>
    <scope>NUCLEOTIDE SEQUENCE [LARGE SCALE GENOMIC DNA]</scope>
    <source>
        <strain evidence="3 4">M.o.H.</strain>
    </source>
</reference>
<dbReference type="OrthoDB" id="105697at2157"/>
<evidence type="ECO:0000256" key="1">
    <source>
        <dbReference type="ARBA" id="ARBA00008791"/>
    </source>
</evidence>
<dbReference type="InterPro" id="IPR006016">
    <property type="entry name" value="UspA"/>
</dbReference>
<dbReference type="Pfam" id="PF00582">
    <property type="entry name" value="Usp"/>
    <property type="match status" value="1"/>
</dbReference>
<organism evidence="3 4">
    <name type="scientific">Methanobacterium bryantii</name>
    <dbReference type="NCBI Taxonomy" id="2161"/>
    <lineage>
        <taxon>Archaea</taxon>
        <taxon>Methanobacteriati</taxon>
        <taxon>Methanobacteriota</taxon>
        <taxon>Methanomada group</taxon>
        <taxon>Methanobacteria</taxon>
        <taxon>Methanobacteriales</taxon>
        <taxon>Methanobacteriaceae</taxon>
        <taxon>Methanobacterium</taxon>
    </lineage>
</organism>
<dbReference type="AlphaFoldDB" id="A0A2A2H3U5"/>
<evidence type="ECO:0000313" key="4">
    <source>
        <dbReference type="Proteomes" id="UP000217784"/>
    </source>
</evidence>
<evidence type="ECO:0000313" key="3">
    <source>
        <dbReference type="EMBL" id="PAV04062.1"/>
    </source>
</evidence>
<protein>
    <submittedName>
        <fullName evidence="3">Universal stress protein UspA</fullName>
    </submittedName>
</protein>
<name>A0A2A2H3U5_METBR</name>
<gene>
    <name evidence="3" type="ORF">ASJ80_03345</name>
</gene>
<dbReference type="PANTHER" id="PTHR46268">
    <property type="entry name" value="STRESS RESPONSE PROTEIN NHAX"/>
    <property type="match status" value="1"/>
</dbReference>
<dbReference type="EMBL" id="LMVM01000033">
    <property type="protein sequence ID" value="PAV04062.1"/>
    <property type="molecule type" value="Genomic_DNA"/>
</dbReference>
<dbReference type="RefSeq" id="WP_069583757.1">
    <property type="nucleotide sequence ID" value="NZ_LMVM01000033.1"/>
</dbReference>
<keyword evidence="4" id="KW-1185">Reference proteome</keyword>